<keyword evidence="3" id="KW-0808">Transferase</keyword>
<evidence type="ECO:0000256" key="1">
    <source>
        <dbReference type="ARBA" id="ARBA00011961"/>
    </source>
</evidence>
<dbReference type="GeneID" id="92069973"/>
<dbReference type="EC" id="2.7.1.172" evidence="1"/>
<proteinExistence type="inferred from homology"/>
<organism evidence="4 5">
    <name type="scientific">Apiospora aurea</name>
    <dbReference type="NCBI Taxonomy" id="335848"/>
    <lineage>
        <taxon>Eukaryota</taxon>
        <taxon>Fungi</taxon>
        <taxon>Dikarya</taxon>
        <taxon>Ascomycota</taxon>
        <taxon>Pezizomycotina</taxon>
        <taxon>Sordariomycetes</taxon>
        <taxon>Xylariomycetidae</taxon>
        <taxon>Amphisphaeriales</taxon>
        <taxon>Apiosporaceae</taxon>
        <taxon>Apiospora</taxon>
    </lineage>
</organism>
<evidence type="ECO:0000313" key="4">
    <source>
        <dbReference type="EMBL" id="KAK7966412.1"/>
    </source>
</evidence>
<name>A0ABR1QUQ0_9PEZI</name>
<dbReference type="Pfam" id="PF03881">
    <property type="entry name" value="Fructosamin_kin"/>
    <property type="match status" value="1"/>
</dbReference>
<comment type="similarity">
    <text evidence="3">Belongs to the fructosamine kinase family.</text>
</comment>
<evidence type="ECO:0000256" key="3">
    <source>
        <dbReference type="PIRNR" id="PIRNR006221"/>
    </source>
</evidence>
<dbReference type="Proteomes" id="UP001391051">
    <property type="component" value="Unassembled WGS sequence"/>
</dbReference>
<dbReference type="InterPro" id="IPR011009">
    <property type="entry name" value="Kinase-like_dom_sf"/>
</dbReference>
<dbReference type="Gene3D" id="3.90.1200.10">
    <property type="match status" value="1"/>
</dbReference>
<evidence type="ECO:0000313" key="5">
    <source>
        <dbReference type="Proteomes" id="UP001391051"/>
    </source>
</evidence>
<reference evidence="4 5" key="1">
    <citation type="submission" date="2023-01" db="EMBL/GenBank/DDBJ databases">
        <title>Analysis of 21 Apiospora genomes using comparative genomics revels a genus with tremendous synthesis potential of carbohydrate active enzymes and secondary metabolites.</title>
        <authorList>
            <person name="Sorensen T."/>
        </authorList>
    </citation>
    <scope>NUCLEOTIDE SEQUENCE [LARGE SCALE GENOMIC DNA]</scope>
    <source>
        <strain evidence="4 5">CBS 24483</strain>
    </source>
</reference>
<gene>
    <name evidence="4" type="ORF">PG986_000689</name>
</gene>
<dbReference type="PANTHER" id="PTHR12149:SF8">
    <property type="entry name" value="PROTEIN-RIBULOSAMINE 3-KINASE"/>
    <property type="match status" value="1"/>
</dbReference>
<dbReference type="PIRSF" id="PIRSF006221">
    <property type="entry name" value="Ketosamine-3-kinase"/>
    <property type="match status" value="1"/>
</dbReference>
<evidence type="ECO:0000256" key="2">
    <source>
        <dbReference type="ARBA" id="ARBA00048655"/>
    </source>
</evidence>
<sequence length="262" mass="29822">MLRGEYESSKIVHDTMNDFLPKPYGFGKYKVQSPPTYFYLSEFVDMDVTTAPDPAEFTRRLAQLHRLSKSPTGQFGFSVQTCDGQVAHTVDWESSWAEFYRKLLLGVCERDLETNGPWPEMELATKQVAEAVIPRLLGKLQENGGVLKPCIIHGDLWEGNMGINMETGDSILFDVGSYFAHNEMELGHWRCEFSSVFRAKVYTRHYLRNYPAAEPANEFDDRNRLYSLKGAINYAAGHPGSMLRKTFVTLAFCYELTVDLVS</sequence>
<protein>
    <recommendedName>
        <fullName evidence="1">protein-ribulosamine 3-kinase</fullName>
        <ecNumber evidence="1">2.7.1.172</ecNumber>
    </recommendedName>
</protein>
<comment type="caution">
    <text evidence="4">The sequence shown here is derived from an EMBL/GenBank/DDBJ whole genome shotgun (WGS) entry which is preliminary data.</text>
</comment>
<comment type="catalytic activity">
    <reaction evidence="2">
        <text>N(6)-D-ribulosyl-L-lysyl-[protein] + ATP = N(6)-(3-O-phospho-D-ribulosyl)-L-lysyl-[protein] + ADP + H(+)</text>
        <dbReference type="Rhea" id="RHEA:48432"/>
        <dbReference type="Rhea" id="RHEA-COMP:12103"/>
        <dbReference type="Rhea" id="RHEA-COMP:12104"/>
        <dbReference type="ChEBI" id="CHEBI:15378"/>
        <dbReference type="ChEBI" id="CHEBI:30616"/>
        <dbReference type="ChEBI" id="CHEBI:90418"/>
        <dbReference type="ChEBI" id="CHEBI:90420"/>
        <dbReference type="ChEBI" id="CHEBI:456216"/>
        <dbReference type="EC" id="2.7.1.172"/>
    </reaction>
    <physiologicalReaction direction="left-to-right" evidence="2">
        <dbReference type="Rhea" id="RHEA:48433"/>
    </physiologicalReaction>
</comment>
<keyword evidence="3" id="KW-0418">Kinase</keyword>
<accession>A0ABR1QUQ0</accession>
<dbReference type="RefSeq" id="XP_066705804.1">
    <property type="nucleotide sequence ID" value="XM_066836911.1"/>
</dbReference>
<dbReference type="InterPro" id="IPR016477">
    <property type="entry name" value="Fructo-/Ketosamine-3-kinase"/>
</dbReference>
<keyword evidence="5" id="KW-1185">Reference proteome</keyword>
<dbReference type="EMBL" id="JAQQWE010000001">
    <property type="protein sequence ID" value="KAK7966412.1"/>
    <property type="molecule type" value="Genomic_DNA"/>
</dbReference>
<dbReference type="SUPFAM" id="SSF56112">
    <property type="entry name" value="Protein kinase-like (PK-like)"/>
    <property type="match status" value="1"/>
</dbReference>
<dbReference type="PANTHER" id="PTHR12149">
    <property type="entry name" value="FRUCTOSAMINE 3 KINASE-RELATED PROTEIN"/>
    <property type="match status" value="1"/>
</dbReference>